<dbReference type="AlphaFoldDB" id="A0A4Y9JCU8"/>
<dbReference type="EMBL" id="SPPD01000006">
    <property type="protein sequence ID" value="TFU97886.1"/>
    <property type="molecule type" value="Genomic_DNA"/>
</dbReference>
<organism evidence="2 3">
    <name type="scientific">Streptococcus cuniculi</name>
    <dbReference type="NCBI Taxonomy" id="1432788"/>
    <lineage>
        <taxon>Bacteria</taxon>
        <taxon>Bacillati</taxon>
        <taxon>Bacillota</taxon>
        <taxon>Bacilli</taxon>
        <taxon>Lactobacillales</taxon>
        <taxon>Streptococcaceae</taxon>
        <taxon>Streptococcus</taxon>
    </lineage>
</organism>
<proteinExistence type="predicted"/>
<gene>
    <name evidence="2" type="ORF">E4T82_05325</name>
</gene>
<dbReference type="PROSITE" id="PS51257">
    <property type="entry name" value="PROKAR_LIPOPROTEIN"/>
    <property type="match status" value="1"/>
</dbReference>
<feature type="signal peptide" evidence="1">
    <location>
        <begin position="1"/>
        <end position="28"/>
    </location>
</feature>
<dbReference type="OrthoDB" id="2237551at2"/>
<comment type="caution">
    <text evidence="2">The sequence shown here is derived from an EMBL/GenBank/DDBJ whole genome shotgun (WGS) entry which is preliminary data.</text>
</comment>
<evidence type="ECO:0000313" key="3">
    <source>
        <dbReference type="Proteomes" id="UP000297253"/>
    </source>
</evidence>
<evidence type="ECO:0000256" key="1">
    <source>
        <dbReference type="SAM" id="SignalP"/>
    </source>
</evidence>
<dbReference type="Proteomes" id="UP000297253">
    <property type="component" value="Unassembled WGS sequence"/>
</dbReference>
<evidence type="ECO:0000313" key="2">
    <source>
        <dbReference type="EMBL" id="TFU97886.1"/>
    </source>
</evidence>
<sequence>MKKKYLYCATLLAILALSACSNHPEATADDSSATTTTTSSEITTDEDYFDALVAKVETITTDNYKSDDYLGWDYKTLLREPNKYFDVKMKLINLKILQVMDEGKYKKILTVAPNSEYYMLFIENKRLETNLLEDDVIFINGRYMLDYDYTTISNTAKKVPLVYVDGYLLDK</sequence>
<reference evidence="2 3" key="1">
    <citation type="submission" date="2019-03" db="EMBL/GenBank/DDBJ databases">
        <title>Diversity of the mouse oral microbiome.</title>
        <authorList>
            <person name="Joseph S."/>
            <person name="Aduse-Opoku J."/>
            <person name="Curtis M."/>
            <person name="Wade W."/>
            <person name="Hashim A."/>
        </authorList>
    </citation>
    <scope>NUCLEOTIDE SEQUENCE [LARGE SCALE GENOMIC DNA]</scope>
    <source>
        <strain evidence="2 3">WM131</strain>
    </source>
</reference>
<accession>A0A4Y9JCU8</accession>
<feature type="chain" id="PRO_5021316641" evidence="1">
    <location>
        <begin position="29"/>
        <end position="171"/>
    </location>
</feature>
<name>A0A4Y9JCU8_9STRE</name>
<keyword evidence="1" id="KW-0732">Signal</keyword>
<protein>
    <submittedName>
        <fullName evidence="2">Uncharacterized protein</fullName>
    </submittedName>
</protein>
<dbReference type="RefSeq" id="WP_135181833.1">
    <property type="nucleotide sequence ID" value="NZ_JADGKZ010000006.1"/>
</dbReference>